<dbReference type="SUPFAM" id="SSF50814">
    <property type="entry name" value="Lipocalins"/>
    <property type="match status" value="1"/>
</dbReference>
<proteinExistence type="predicted"/>
<keyword evidence="6" id="KW-1185">Reference proteome</keyword>
<dbReference type="Gene3D" id="2.40.128.20">
    <property type="match status" value="1"/>
</dbReference>
<keyword evidence="1" id="KW-0732">Signal</keyword>
<feature type="compositionally biased region" description="Polar residues" evidence="3">
    <location>
        <begin position="24"/>
        <end position="34"/>
    </location>
</feature>
<feature type="region of interest" description="Disordered" evidence="3">
    <location>
        <begin position="1"/>
        <end position="34"/>
    </location>
</feature>
<reference evidence="5 6" key="1">
    <citation type="submission" date="2017-05" db="EMBL/GenBank/DDBJ databases">
        <title>Vagococcus spp. assemblies.</title>
        <authorList>
            <person name="Gulvik C.A."/>
        </authorList>
    </citation>
    <scope>NUCLEOTIDE SEQUENCE [LARGE SCALE GENOMIC DNA]</scope>
    <source>
        <strain evidence="5 6">DSM 24756</strain>
    </source>
</reference>
<comment type="caution">
    <text evidence="5">The sequence shown here is derived from an EMBL/GenBank/DDBJ whole genome shotgun (WGS) entry which is preliminary data.</text>
</comment>
<dbReference type="InterPro" id="IPR012674">
    <property type="entry name" value="Calycin"/>
</dbReference>
<evidence type="ECO:0000256" key="2">
    <source>
        <dbReference type="ARBA" id="ARBA00022833"/>
    </source>
</evidence>
<evidence type="ECO:0000313" key="5">
    <source>
        <dbReference type="EMBL" id="RSU07425.1"/>
    </source>
</evidence>
<organism evidence="5 6">
    <name type="scientific">Vagococcus entomophilus</name>
    <dbReference type="NCBI Taxonomy" id="1160095"/>
    <lineage>
        <taxon>Bacteria</taxon>
        <taxon>Bacillati</taxon>
        <taxon>Bacillota</taxon>
        <taxon>Bacilli</taxon>
        <taxon>Lactobacillales</taxon>
        <taxon>Enterococcaceae</taxon>
        <taxon>Vagococcus</taxon>
    </lineage>
</organism>
<protein>
    <submittedName>
        <fullName evidence="5">Metal-binding protein ZinT</fullName>
    </submittedName>
</protein>
<sequence>MVTGCTSKTQTNTSNTATTTSQTEQPQLTTFEDTQVSDRALSDWEGSWKSIYPYLKSGALDSVFKEKAKKSSDKNFEEYKKYYSVGYKTTTEKIDIYKDKISFYTDNHWQNGSYQYVGYKILTYESGSKGVRYLFSKIAGDELAPTSVQFSDHLIQSEKSAHFHLFFGNESHDELLKEMDNWPTYFPSSASESSIVHDLLHH</sequence>
<dbReference type="GO" id="GO:0008270">
    <property type="term" value="F:zinc ion binding"/>
    <property type="evidence" value="ECO:0007669"/>
    <property type="project" value="InterPro"/>
</dbReference>
<name>A0A430AHM9_9ENTE</name>
<feature type="compositionally biased region" description="Low complexity" evidence="3">
    <location>
        <begin position="1"/>
        <end position="23"/>
    </location>
</feature>
<dbReference type="Proteomes" id="UP000288669">
    <property type="component" value="Unassembled WGS sequence"/>
</dbReference>
<evidence type="ECO:0000313" key="6">
    <source>
        <dbReference type="Proteomes" id="UP000288669"/>
    </source>
</evidence>
<dbReference type="AlphaFoldDB" id="A0A430AHM9"/>
<dbReference type="InterPro" id="IPR015304">
    <property type="entry name" value="ZinT_dom"/>
</dbReference>
<gene>
    <name evidence="5" type="ORF">CBF30_08945</name>
</gene>
<evidence type="ECO:0000259" key="4">
    <source>
        <dbReference type="Pfam" id="PF09223"/>
    </source>
</evidence>
<evidence type="ECO:0000256" key="3">
    <source>
        <dbReference type="SAM" id="MobiDB-lite"/>
    </source>
</evidence>
<dbReference type="Pfam" id="PF09223">
    <property type="entry name" value="ZinT"/>
    <property type="match status" value="1"/>
</dbReference>
<evidence type="ECO:0000256" key="1">
    <source>
        <dbReference type="ARBA" id="ARBA00022729"/>
    </source>
</evidence>
<keyword evidence="2" id="KW-0862">Zinc</keyword>
<feature type="domain" description="ZinT" evidence="4">
    <location>
        <begin position="28"/>
        <end position="202"/>
    </location>
</feature>
<accession>A0A430AHM9</accession>
<dbReference type="EMBL" id="NGJZ01000002">
    <property type="protein sequence ID" value="RSU07425.1"/>
    <property type="molecule type" value="Genomic_DNA"/>
</dbReference>